<dbReference type="eggNOG" id="KOG0504">
    <property type="taxonomic scope" value="Eukaryota"/>
</dbReference>
<evidence type="ECO:0000313" key="2">
    <source>
        <dbReference type="Proteomes" id="UP000026915"/>
    </source>
</evidence>
<organism evidence="1 2">
    <name type="scientific">Theobroma cacao</name>
    <name type="common">Cacao</name>
    <name type="synonym">Cocoa</name>
    <dbReference type="NCBI Taxonomy" id="3641"/>
    <lineage>
        <taxon>Eukaryota</taxon>
        <taxon>Viridiplantae</taxon>
        <taxon>Streptophyta</taxon>
        <taxon>Embryophyta</taxon>
        <taxon>Tracheophyta</taxon>
        <taxon>Spermatophyta</taxon>
        <taxon>Magnoliopsida</taxon>
        <taxon>eudicotyledons</taxon>
        <taxon>Gunneridae</taxon>
        <taxon>Pentapetalae</taxon>
        <taxon>rosids</taxon>
        <taxon>malvids</taxon>
        <taxon>Malvales</taxon>
        <taxon>Malvaceae</taxon>
        <taxon>Byttnerioideae</taxon>
        <taxon>Theobroma</taxon>
    </lineage>
</organism>
<sequence>MDERLRTVAKEGDTNALHECIREDPNVLRHIDEVEFVDTPLHIATTRGHAGFSTTIMYLKPSFFRKLNQKVYSPIHLGLQNEHTNAMLHLLAIDKDLVRLKGKEGYTTIHYRENYEE</sequence>
<dbReference type="HOGENOM" id="CLU_000134_47_2_1"/>
<reference evidence="1 2" key="1">
    <citation type="journal article" date="2013" name="Genome Biol.">
        <title>The genome sequence of the most widely cultivated cacao type and its use to identify candidate genes regulating pod color.</title>
        <authorList>
            <person name="Motamayor J.C."/>
            <person name="Mockaitis K."/>
            <person name="Schmutz J."/>
            <person name="Haiminen N."/>
            <person name="Iii D.L."/>
            <person name="Cornejo O."/>
            <person name="Findley S.D."/>
            <person name="Zheng P."/>
            <person name="Utro F."/>
            <person name="Royaert S."/>
            <person name="Saski C."/>
            <person name="Jenkins J."/>
            <person name="Podicheti R."/>
            <person name="Zhao M."/>
            <person name="Scheffler B.E."/>
            <person name="Stack J.C."/>
            <person name="Feltus F.A."/>
            <person name="Mustiga G.M."/>
            <person name="Amores F."/>
            <person name="Phillips W."/>
            <person name="Marelli J.P."/>
            <person name="May G.D."/>
            <person name="Shapiro H."/>
            <person name="Ma J."/>
            <person name="Bustamante C.D."/>
            <person name="Schnell R.J."/>
            <person name="Main D."/>
            <person name="Gilbert D."/>
            <person name="Parida L."/>
            <person name="Kuhn D.N."/>
        </authorList>
    </citation>
    <scope>NUCLEOTIDE SEQUENCE [LARGE SCALE GENOMIC DNA]</scope>
    <source>
        <strain evidence="2">cv. Matina 1-6</strain>
    </source>
</reference>
<dbReference type="InterPro" id="IPR036770">
    <property type="entry name" value="Ankyrin_rpt-contain_sf"/>
</dbReference>
<dbReference type="PANTHER" id="PTHR24128:SF46">
    <property type="entry name" value="ALPHA-LATROTOXIN-LHE1A-LIKE ISOFORM X1"/>
    <property type="match status" value="1"/>
</dbReference>
<dbReference type="PANTHER" id="PTHR24128">
    <property type="entry name" value="HOMEOBOX PROTEIN WARIAI"/>
    <property type="match status" value="1"/>
</dbReference>
<dbReference type="Gene3D" id="1.25.40.20">
    <property type="entry name" value="Ankyrin repeat-containing domain"/>
    <property type="match status" value="1"/>
</dbReference>
<dbReference type="InParanoid" id="A0A061FPX2"/>
<dbReference type="Proteomes" id="UP000026915">
    <property type="component" value="Chromosome 10"/>
</dbReference>
<proteinExistence type="predicted"/>
<name>A0A061FPX2_THECC</name>
<dbReference type="EMBL" id="CM001888">
    <property type="protein sequence ID" value="EOY18963.1"/>
    <property type="molecule type" value="Genomic_DNA"/>
</dbReference>
<evidence type="ECO:0000313" key="1">
    <source>
        <dbReference type="EMBL" id="EOY18963.1"/>
    </source>
</evidence>
<gene>
    <name evidence="1" type="ORF">TCM_043496</name>
</gene>
<dbReference type="Gramene" id="EOY18963">
    <property type="protein sequence ID" value="EOY18963"/>
    <property type="gene ID" value="TCM_043496"/>
</dbReference>
<dbReference type="AlphaFoldDB" id="A0A061FPX2"/>
<accession>A0A061FPX2</accession>
<protein>
    <submittedName>
        <fullName evidence="1">Ankyrin repeat protein, putative</fullName>
    </submittedName>
</protein>
<dbReference type="SUPFAM" id="SSF48403">
    <property type="entry name" value="Ankyrin repeat"/>
    <property type="match status" value="1"/>
</dbReference>
<keyword evidence="2" id="KW-1185">Reference proteome</keyword>